<gene>
    <name evidence="9" type="primary">AUGUSTUS-3.0.2_30104</name>
    <name evidence="9" type="ORF">TcasGA2_TC030104</name>
</gene>
<dbReference type="InterPro" id="IPR013604">
    <property type="entry name" value="7TM_chemorcpt"/>
</dbReference>
<evidence type="ECO:0000256" key="4">
    <source>
        <dbReference type="ARBA" id="ARBA00022989"/>
    </source>
</evidence>
<dbReference type="GO" id="GO:0030424">
    <property type="term" value="C:axon"/>
    <property type="evidence" value="ECO:0000318"/>
    <property type="project" value="GO_Central"/>
</dbReference>
<reference evidence="9 10" key="2">
    <citation type="journal article" date="2010" name="Nucleic Acids Res.">
        <title>BeetleBase in 2010: revisions to provide comprehensive genomic information for Tribolium castaneum.</title>
        <authorList>
            <person name="Kim H.S."/>
            <person name="Murphy T."/>
            <person name="Xia J."/>
            <person name="Caragea D."/>
            <person name="Park Y."/>
            <person name="Beeman R.W."/>
            <person name="Lorenzen M.D."/>
            <person name="Butcher S."/>
            <person name="Manak J.R."/>
            <person name="Brown S.J."/>
        </authorList>
    </citation>
    <scope>GENOME REANNOTATION</scope>
    <source>
        <strain evidence="9 10">Georgia GA2</strain>
    </source>
</reference>
<feature type="transmembrane region" description="Helical" evidence="8">
    <location>
        <begin position="271"/>
        <end position="291"/>
    </location>
</feature>
<dbReference type="InParanoid" id="D6WJU6"/>
<organism evidence="9 10">
    <name type="scientific">Tribolium castaneum</name>
    <name type="common">Red flour beetle</name>
    <dbReference type="NCBI Taxonomy" id="7070"/>
    <lineage>
        <taxon>Eukaryota</taxon>
        <taxon>Metazoa</taxon>
        <taxon>Ecdysozoa</taxon>
        <taxon>Arthropoda</taxon>
        <taxon>Hexapoda</taxon>
        <taxon>Insecta</taxon>
        <taxon>Pterygota</taxon>
        <taxon>Neoptera</taxon>
        <taxon>Endopterygota</taxon>
        <taxon>Coleoptera</taxon>
        <taxon>Polyphaga</taxon>
        <taxon>Cucujiformia</taxon>
        <taxon>Tenebrionidae</taxon>
        <taxon>Tenebrionidae incertae sedis</taxon>
        <taxon>Tribolium</taxon>
    </lineage>
</organism>
<dbReference type="EMBL" id="KQ971343">
    <property type="protein sequence ID" value="EFA04709.2"/>
    <property type="molecule type" value="Genomic_DNA"/>
</dbReference>
<comment type="subcellular location">
    <subcellularLocation>
        <location evidence="1 8">Cell membrane</location>
        <topology evidence="1 8">Multi-pass membrane protein</topology>
    </subcellularLocation>
</comment>
<proteinExistence type="inferred from homology"/>
<keyword evidence="10" id="KW-1185">Reference proteome</keyword>
<name>D6WJU6_TRICA</name>
<evidence type="ECO:0000313" key="9">
    <source>
        <dbReference type="EMBL" id="EFA04709.2"/>
    </source>
</evidence>
<dbReference type="STRING" id="7070.D6WJU6"/>
<dbReference type="PANTHER" id="PTHR21143:SF131">
    <property type="entry name" value="GUSTATORY AND ODORANT RECEPTOR 63A-RELATED"/>
    <property type="match status" value="1"/>
</dbReference>
<evidence type="ECO:0000313" key="10">
    <source>
        <dbReference type="Proteomes" id="UP000007266"/>
    </source>
</evidence>
<accession>D6WJU6</accession>
<keyword evidence="5 8" id="KW-0472">Membrane</keyword>
<keyword evidence="3 8" id="KW-0812">Transmembrane</keyword>
<evidence type="ECO:0000256" key="2">
    <source>
        <dbReference type="ARBA" id="ARBA00022475"/>
    </source>
</evidence>
<dbReference type="eggNOG" id="ENOG502SPS2">
    <property type="taxonomic scope" value="Eukaryota"/>
</dbReference>
<comment type="function">
    <text evidence="8">Gustatory receptor which mediates acceptance or avoidance behavior, depending on its substrates.</text>
</comment>
<dbReference type="GO" id="GO:0030425">
    <property type="term" value="C:dendrite"/>
    <property type="evidence" value="ECO:0000318"/>
    <property type="project" value="GO_Central"/>
</dbReference>
<keyword evidence="4 8" id="KW-1133">Transmembrane helix</keyword>
<dbReference type="GO" id="GO:0007165">
    <property type="term" value="P:signal transduction"/>
    <property type="evidence" value="ECO:0007669"/>
    <property type="project" value="UniProtKB-KW"/>
</dbReference>
<keyword evidence="6 8" id="KW-0675">Receptor</keyword>
<dbReference type="Proteomes" id="UP000007266">
    <property type="component" value="Linkage group 5"/>
</dbReference>
<evidence type="ECO:0000256" key="7">
    <source>
        <dbReference type="ARBA" id="ARBA00023224"/>
    </source>
</evidence>
<dbReference type="GO" id="GO:0005886">
    <property type="term" value="C:plasma membrane"/>
    <property type="evidence" value="ECO:0007669"/>
    <property type="project" value="UniProtKB-SubCell"/>
</dbReference>
<evidence type="ECO:0000256" key="3">
    <source>
        <dbReference type="ARBA" id="ARBA00022692"/>
    </source>
</evidence>
<reference evidence="9 10" key="1">
    <citation type="journal article" date="2008" name="Nature">
        <title>The genome of the model beetle and pest Tribolium castaneum.</title>
        <authorList>
            <consortium name="Tribolium Genome Sequencing Consortium"/>
            <person name="Richards S."/>
            <person name="Gibbs R.A."/>
            <person name="Weinstock G.M."/>
            <person name="Brown S.J."/>
            <person name="Denell R."/>
            <person name="Beeman R.W."/>
            <person name="Gibbs R."/>
            <person name="Beeman R.W."/>
            <person name="Brown S.J."/>
            <person name="Bucher G."/>
            <person name="Friedrich M."/>
            <person name="Grimmelikhuijzen C.J."/>
            <person name="Klingler M."/>
            <person name="Lorenzen M."/>
            <person name="Richards S."/>
            <person name="Roth S."/>
            <person name="Schroder R."/>
            <person name="Tautz D."/>
            <person name="Zdobnov E.M."/>
            <person name="Muzny D."/>
            <person name="Gibbs R.A."/>
            <person name="Weinstock G.M."/>
            <person name="Attaway T."/>
            <person name="Bell S."/>
            <person name="Buhay C.J."/>
            <person name="Chandrabose M.N."/>
            <person name="Chavez D."/>
            <person name="Clerk-Blankenburg K.P."/>
            <person name="Cree A."/>
            <person name="Dao M."/>
            <person name="Davis C."/>
            <person name="Chacko J."/>
            <person name="Dinh H."/>
            <person name="Dugan-Rocha S."/>
            <person name="Fowler G."/>
            <person name="Garner T.T."/>
            <person name="Garnes J."/>
            <person name="Gnirke A."/>
            <person name="Hawes A."/>
            <person name="Hernandez J."/>
            <person name="Hines S."/>
            <person name="Holder M."/>
            <person name="Hume J."/>
            <person name="Jhangiani S.N."/>
            <person name="Joshi V."/>
            <person name="Khan Z.M."/>
            <person name="Jackson L."/>
            <person name="Kovar C."/>
            <person name="Kowis A."/>
            <person name="Lee S."/>
            <person name="Lewis L.R."/>
            <person name="Margolis J."/>
            <person name="Morgan M."/>
            <person name="Nazareth L.V."/>
            <person name="Nguyen N."/>
            <person name="Okwuonu G."/>
            <person name="Parker D."/>
            <person name="Richards S."/>
            <person name="Ruiz S.J."/>
            <person name="Santibanez J."/>
            <person name="Savard J."/>
            <person name="Scherer S.E."/>
            <person name="Schneider B."/>
            <person name="Sodergren E."/>
            <person name="Tautz D."/>
            <person name="Vattahil S."/>
            <person name="Villasana D."/>
            <person name="White C.S."/>
            <person name="Wright R."/>
            <person name="Park Y."/>
            <person name="Beeman R.W."/>
            <person name="Lord J."/>
            <person name="Oppert B."/>
            <person name="Lorenzen M."/>
            <person name="Brown S."/>
            <person name="Wang L."/>
            <person name="Savard J."/>
            <person name="Tautz D."/>
            <person name="Richards S."/>
            <person name="Weinstock G."/>
            <person name="Gibbs R.A."/>
            <person name="Liu Y."/>
            <person name="Worley K."/>
            <person name="Weinstock G."/>
            <person name="Elsik C.G."/>
            <person name="Reese J.T."/>
            <person name="Elhaik E."/>
            <person name="Landan G."/>
            <person name="Graur D."/>
            <person name="Arensburger P."/>
            <person name="Atkinson P."/>
            <person name="Beeman R.W."/>
            <person name="Beidler J."/>
            <person name="Brown S.J."/>
            <person name="Demuth J.P."/>
            <person name="Drury D.W."/>
            <person name="Du Y.Z."/>
            <person name="Fujiwara H."/>
            <person name="Lorenzen M."/>
            <person name="Maselli V."/>
            <person name="Osanai M."/>
            <person name="Park Y."/>
            <person name="Robertson H.M."/>
            <person name="Tu Z."/>
            <person name="Wang J.J."/>
            <person name="Wang S."/>
            <person name="Richards S."/>
            <person name="Song H."/>
            <person name="Zhang L."/>
            <person name="Sodergren E."/>
            <person name="Werner D."/>
            <person name="Stanke M."/>
            <person name="Morgenstern B."/>
            <person name="Solovyev V."/>
            <person name="Kosarev P."/>
            <person name="Brown G."/>
            <person name="Chen H.C."/>
            <person name="Ermolaeva O."/>
            <person name="Hlavina W."/>
            <person name="Kapustin Y."/>
            <person name="Kiryutin B."/>
            <person name="Kitts P."/>
            <person name="Maglott D."/>
            <person name="Pruitt K."/>
            <person name="Sapojnikov V."/>
            <person name="Souvorov A."/>
            <person name="Mackey A.J."/>
            <person name="Waterhouse R.M."/>
            <person name="Wyder S."/>
            <person name="Zdobnov E.M."/>
            <person name="Zdobnov E.M."/>
            <person name="Wyder S."/>
            <person name="Kriventseva E.V."/>
            <person name="Kadowaki T."/>
            <person name="Bork P."/>
            <person name="Aranda M."/>
            <person name="Bao R."/>
            <person name="Beermann A."/>
            <person name="Berns N."/>
            <person name="Bolognesi R."/>
            <person name="Bonneton F."/>
            <person name="Bopp D."/>
            <person name="Brown S.J."/>
            <person name="Bucher G."/>
            <person name="Butts T."/>
            <person name="Chaumot A."/>
            <person name="Denell R.E."/>
            <person name="Ferrier D.E."/>
            <person name="Friedrich M."/>
            <person name="Gordon C.M."/>
            <person name="Jindra M."/>
            <person name="Klingler M."/>
            <person name="Lan Q."/>
            <person name="Lattorff H.M."/>
            <person name="Laudet V."/>
            <person name="von Levetsow C."/>
            <person name="Liu Z."/>
            <person name="Lutz R."/>
            <person name="Lynch J.A."/>
            <person name="da Fonseca R.N."/>
            <person name="Posnien N."/>
            <person name="Reuter R."/>
            <person name="Roth S."/>
            <person name="Savard J."/>
            <person name="Schinko J.B."/>
            <person name="Schmitt C."/>
            <person name="Schoppmeier M."/>
            <person name="Schroder R."/>
            <person name="Shippy T.D."/>
            <person name="Simonnet F."/>
            <person name="Marques-Souza H."/>
            <person name="Tautz D."/>
            <person name="Tomoyasu Y."/>
            <person name="Trauner J."/>
            <person name="Van der Zee M."/>
            <person name="Vervoort M."/>
            <person name="Wittkopp N."/>
            <person name="Wimmer E.A."/>
            <person name="Yang X."/>
            <person name="Jones A.K."/>
            <person name="Sattelle D.B."/>
            <person name="Ebert P.R."/>
            <person name="Nelson D."/>
            <person name="Scott J.G."/>
            <person name="Beeman R.W."/>
            <person name="Muthukrishnan S."/>
            <person name="Kramer K.J."/>
            <person name="Arakane Y."/>
            <person name="Beeman R.W."/>
            <person name="Zhu Q."/>
            <person name="Hogenkamp D."/>
            <person name="Dixit R."/>
            <person name="Oppert B."/>
            <person name="Jiang H."/>
            <person name="Zou Z."/>
            <person name="Marshall J."/>
            <person name="Elpidina E."/>
            <person name="Vinokurov K."/>
            <person name="Oppert C."/>
            <person name="Zou Z."/>
            <person name="Evans J."/>
            <person name="Lu Z."/>
            <person name="Zhao P."/>
            <person name="Sumathipala N."/>
            <person name="Altincicek B."/>
            <person name="Vilcinskas A."/>
            <person name="Williams M."/>
            <person name="Hultmark D."/>
            <person name="Hetru C."/>
            <person name="Jiang H."/>
            <person name="Grimmelikhuijzen C.J."/>
            <person name="Hauser F."/>
            <person name="Cazzamali G."/>
            <person name="Williamson M."/>
            <person name="Park Y."/>
            <person name="Li B."/>
            <person name="Tanaka Y."/>
            <person name="Predel R."/>
            <person name="Neupert S."/>
            <person name="Schachtner J."/>
            <person name="Verleyen P."/>
            <person name="Raible F."/>
            <person name="Bork P."/>
            <person name="Friedrich M."/>
            <person name="Walden K.K."/>
            <person name="Robertson H.M."/>
            <person name="Angeli S."/>
            <person name="Foret S."/>
            <person name="Bucher G."/>
            <person name="Schuetz S."/>
            <person name="Maleszka R."/>
            <person name="Wimmer E.A."/>
            <person name="Beeman R.W."/>
            <person name="Lorenzen M."/>
            <person name="Tomoyasu Y."/>
            <person name="Miller S.C."/>
            <person name="Grossmann D."/>
            <person name="Bucher G."/>
        </authorList>
    </citation>
    <scope>NUCLEOTIDE SEQUENCE [LARGE SCALE GENOMIC DNA]</scope>
    <source>
        <strain evidence="9 10">Georgia GA2</strain>
    </source>
</reference>
<evidence type="ECO:0000256" key="1">
    <source>
        <dbReference type="ARBA" id="ARBA00004651"/>
    </source>
</evidence>
<evidence type="ECO:0000256" key="6">
    <source>
        <dbReference type="ARBA" id="ARBA00023170"/>
    </source>
</evidence>
<feature type="transmembrane region" description="Helical" evidence="8">
    <location>
        <begin position="424"/>
        <end position="448"/>
    </location>
</feature>
<dbReference type="GO" id="GO:0043025">
    <property type="term" value="C:neuronal cell body"/>
    <property type="evidence" value="ECO:0000318"/>
    <property type="project" value="GO_Central"/>
</dbReference>
<evidence type="ECO:0000256" key="8">
    <source>
        <dbReference type="RuleBase" id="RU363108"/>
    </source>
</evidence>
<protein>
    <recommendedName>
        <fullName evidence="8">Gustatory receptor</fullName>
    </recommendedName>
</protein>
<evidence type="ECO:0000256" key="5">
    <source>
        <dbReference type="ARBA" id="ARBA00023136"/>
    </source>
</evidence>
<dbReference type="AlphaFoldDB" id="D6WJU6"/>
<feature type="transmembrane region" description="Helical" evidence="8">
    <location>
        <begin position="460"/>
        <end position="476"/>
    </location>
</feature>
<comment type="similarity">
    <text evidence="8">Belongs to the insect chemoreceptor superfamily. Gustatory receptor (GR) family.</text>
</comment>
<dbReference type="GO" id="GO:0050909">
    <property type="term" value="P:sensory perception of taste"/>
    <property type="evidence" value="ECO:0007669"/>
    <property type="project" value="InterPro"/>
</dbReference>
<sequence>MPKTHRSIPKSALNSNAAGWGCLPSSSAFSAGMKSGCGSAQSMGKRLDTHLGLVRALSRRWPTKNTDTTHAIQFSSALSWPQADASHPRPGCVTSRLSRTLLLLLLGSAQRRRQRRVWTTPRRPKAAGEELGVVSTINSSTMYHQDQAVSILGEAIPKRRSVFLESGVNSADSFKASKVGPAPPIKFINKSSTDKFGNGAIYEVLKPIYALMRIVGIFPIKNTEPGMFRVAPELLGYSVVVFVVVMGYIGFIEWDKVEIVRSQEGRFEEAVIDYLFTVYLLPIIINPLVLYEARKLANVVTDWVNFERIYYKLTKKKLSVFFGNKPVILTVVLPLLACGVMVVTHITMAHFKIIQVVPYCYINCLIYLIGGFWFMQCDVVGKVASQLAEDFQMALKHVGPSSQVADYRSLWMLLSKLIRDVGNASGYTVTFLCLYLFLIITLTIYGLLSQLQAGFSTKDIGLTINAGLAIFILYFICDEAHYASNCLRVQFQKKLLLVELSWMNDEAQQEINMFLKATEMSPTDISLVGFFDVNRNLFKSLLATMVTYLVVLLQFQISIPEEASPTNSTTITTQTPN</sequence>
<feature type="transmembrane region" description="Helical" evidence="8">
    <location>
        <begin position="234"/>
        <end position="251"/>
    </location>
</feature>
<dbReference type="PANTHER" id="PTHR21143">
    <property type="entry name" value="INVERTEBRATE GUSTATORY RECEPTOR"/>
    <property type="match status" value="1"/>
</dbReference>
<dbReference type="Pfam" id="PF08395">
    <property type="entry name" value="7tm_7"/>
    <property type="match status" value="1"/>
</dbReference>
<keyword evidence="7 8" id="KW-0807">Transducer</keyword>
<comment type="caution">
    <text evidence="8">Lacks conserved residue(s) required for the propagation of feature annotation.</text>
</comment>
<feature type="transmembrane region" description="Helical" evidence="8">
    <location>
        <begin position="327"/>
        <end position="349"/>
    </location>
</feature>
<keyword evidence="2 8" id="KW-1003">Cell membrane</keyword>
<feature type="transmembrane region" description="Helical" evidence="8">
    <location>
        <begin position="356"/>
        <end position="375"/>
    </location>
</feature>
<dbReference type="FunCoup" id="D6WJU6">
    <property type="interactions" value="11"/>
</dbReference>